<dbReference type="EMBL" id="UINC01159495">
    <property type="protein sequence ID" value="SVD57605.1"/>
    <property type="molecule type" value="Genomic_DNA"/>
</dbReference>
<feature type="non-terminal residue" evidence="1">
    <location>
        <position position="28"/>
    </location>
</feature>
<proteinExistence type="predicted"/>
<accession>A0A382WGZ5</accession>
<sequence>MSVSNSKTGSLLDDNEVHSASFECFGCT</sequence>
<organism evidence="1">
    <name type="scientific">marine metagenome</name>
    <dbReference type="NCBI Taxonomy" id="408172"/>
    <lineage>
        <taxon>unclassified sequences</taxon>
        <taxon>metagenomes</taxon>
        <taxon>ecological metagenomes</taxon>
    </lineage>
</organism>
<gene>
    <name evidence="1" type="ORF">METZ01_LOCUS410459</name>
</gene>
<protein>
    <submittedName>
        <fullName evidence="1">Uncharacterized protein</fullName>
    </submittedName>
</protein>
<name>A0A382WGZ5_9ZZZZ</name>
<reference evidence="1" key="1">
    <citation type="submission" date="2018-05" db="EMBL/GenBank/DDBJ databases">
        <authorList>
            <person name="Lanie J.A."/>
            <person name="Ng W.-L."/>
            <person name="Kazmierczak K.M."/>
            <person name="Andrzejewski T.M."/>
            <person name="Davidsen T.M."/>
            <person name="Wayne K.J."/>
            <person name="Tettelin H."/>
            <person name="Glass J.I."/>
            <person name="Rusch D."/>
            <person name="Podicherti R."/>
            <person name="Tsui H.-C.T."/>
            <person name="Winkler M.E."/>
        </authorList>
    </citation>
    <scope>NUCLEOTIDE SEQUENCE</scope>
</reference>
<dbReference type="AlphaFoldDB" id="A0A382WGZ5"/>
<evidence type="ECO:0000313" key="1">
    <source>
        <dbReference type="EMBL" id="SVD57605.1"/>
    </source>
</evidence>